<sequence length="425" mass="48736">MAVMSPVSESIPTEVLDTCLQSHLDDHETLLAAALVCKDWTPVAQRVLLKSIKFNQPNMVAYDRAVTLLSELLEEKPELIPFIREVEFLWSHRWLTIFFERIELSSVESFTLKEMSYLQIPAEDLEAERRLVKLPSMTTVDLTGCTFEDVKQLTALLGECGPNVKKLKLHRVCLLRHRYPVFKRDNRHNLITDSHGYPIEDEERFPPAIKLDPFTGERAKIEKLELVRGAAVLLATWLIWDSSPFDLTGLKSLRYEEDGYERYKAQEDEQRFRIQSDRAAVTTVFEKCASTLEHLEIYAARGVSEGDEIDISPKALPNLKTLTIAGLCPDSIKTAIHWVASLTSDSRIHHLTLKVSFGSLAVRKDATQTWTDLDNALDDLNLPFLQGFEVKIPRKNKQSEEEVERRLRKYFPRISERESCKLVVL</sequence>
<evidence type="ECO:0008006" key="3">
    <source>
        <dbReference type="Google" id="ProtNLM"/>
    </source>
</evidence>
<gene>
    <name evidence="1" type="ORF">NLJ89_g1601</name>
</gene>
<proteinExistence type="predicted"/>
<name>A0A9W8TD35_9AGAR</name>
<keyword evidence="2" id="KW-1185">Reference proteome</keyword>
<evidence type="ECO:0000313" key="1">
    <source>
        <dbReference type="EMBL" id="KAJ3515680.1"/>
    </source>
</evidence>
<comment type="caution">
    <text evidence="1">The sequence shown here is derived from an EMBL/GenBank/DDBJ whole genome shotgun (WGS) entry which is preliminary data.</text>
</comment>
<organism evidence="1 2">
    <name type="scientific">Agrocybe chaxingu</name>
    <dbReference type="NCBI Taxonomy" id="84603"/>
    <lineage>
        <taxon>Eukaryota</taxon>
        <taxon>Fungi</taxon>
        <taxon>Dikarya</taxon>
        <taxon>Basidiomycota</taxon>
        <taxon>Agaricomycotina</taxon>
        <taxon>Agaricomycetes</taxon>
        <taxon>Agaricomycetidae</taxon>
        <taxon>Agaricales</taxon>
        <taxon>Agaricineae</taxon>
        <taxon>Strophariaceae</taxon>
        <taxon>Agrocybe</taxon>
    </lineage>
</organism>
<dbReference type="Proteomes" id="UP001148786">
    <property type="component" value="Unassembled WGS sequence"/>
</dbReference>
<reference evidence="1" key="1">
    <citation type="submission" date="2022-07" db="EMBL/GenBank/DDBJ databases">
        <title>Genome Sequence of Agrocybe chaxingu.</title>
        <authorList>
            <person name="Buettner E."/>
        </authorList>
    </citation>
    <scope>NUCLEOTIDE SEQUENCE</scope>
    <source>
        <strain evidence="1">MP-N11</strain>
    </source>
</reference>
<dbReference type="AlphaFoldDB" id="A0A9W8TD35"/>
<protein>
    <recommendedName>
        <fullName evidence="3">F-box domain-containing protein</fullName>
    </recommendedName>
</protein>
<dbReference type="OrthoDB" id="2788229at2759"/>
<accession>A0A9W8TD35</accession>
<evidence type="ECO:0000313" key="2">
    <source>
        <dbReference type="Proteomes" id="UP001148786"/>
    </source>
</evidence>
<dbReference type="EMBL" id="JANKHO010000085">
    <property type="protein sequence ID" value="KAJ3515680.1"/>
    <property type="molecule type" value="Genomic_DNA"/>
</dbReference>